<evidence type="ECO:0000313" key="2">
    <source>
        <dbReference type="EMBL" id="KAJ8871967.1"/>
    </source>
</evidence>
<organism evidence="2 3">
    <name type="scientific">Dryococelus australis</name>
    <dbReference type="NCBI Taxonomy" id="614101"/>
    <lineage>
        <taxon>Eukaryota</taxon>
        <taxon>Metazoa</taxon>
        <taxon>Ecdysozoa</taxon>
        <taxon>Arthropoda</taxon>
        <taxon>Hexapoda</taxon>
        <taxon>Insecta</taxon>
        <taxon>Pterygota</taxon>
        <taxon>Neoptera</taxon>
        <taxon>Polyneoptera</taxon>
        <taxon>Phasmatodea</taxon>
        <taxon>Verophasmatodea</taxon>
        <taxon>Anareolatae</taxon>
        <taxon>Phasmatidae</taxon>
        <taxon>Eurycanthinae</taxon>
        <taxon>Dryococelus</taxon>
    </lineage>
</organism>
<feature type="compositionally biased region" description="Basic and acidic residues" evidence="1">
    <location>
        <begin position="12"/>
        <end position="22"/>
    </location>
</feature>
<evidence type="ECO:0000256" key="1">
    <source>
        <dbReference type="SAM" id="MobiDB-lite"/>
    </source>
</evidence>
<name>A0ABQ9GIV5_9NEOP</name>
<dbReference type="PANTHER" id="PTHR11439">
    <property type="entry name" value="GAG-POL-RELATED RETROTRANSPOSON"/>
    <property type="match status" value="1"/>
</dbReference>
<comment type="caution">
    <text evidence="2">The sequence shown here is derived from an EMBL/GenBank/DDBJ whole genome shotgun (WGS) entry which is preliminary data.</text>
</comment>
<dbReference type="EMBL" id="JARBHB010000012">
    <property type="protein sequence ID" value="KAJ8871967.1"/>
    <property type="molecule type" value="Genomic_DNA"/>
</dbReference>
<keyword evidence="3" id="KW-1185">Reference proteome</keyword>
<gene>
    <name evidence="2" type="ORF">PR048_028307</name>
</gene>
<protein>
    <submittedName>
        <fullName evidence="2">Uncharacterized protein</fullName>
    </submittedName>
</protein>
<accession>A0ABQ9GIV5</accession>
<evidence type="ECO:0000313" key="3">
    <source>
        <dbReference type="Proteomes" id="UP001159363"/>
    </source>
</evidence>
<reference evidence="2 3" key="1">
    <citation type="submission" date="2023-02" db="EMBL/GenBank/DDBJ databases">
        <title>LHISI_Scaffold_Assembly.</title>
        <authorList>
            <person name="Stuart O.P."/>
            <person name="Cleave R."/>
            <person name="Magrath M.J.L."/>
            <person name="Mikheyev A.S."/>
        </authorList>
    </citation>
    <scope>NUCLEOTIDE SEQUENCE [LARGE SCALE GENOMIC DNA]</scope>
    <source>
        <strain evidence="2">Daus_M_001</strain>
        <tissue evidence="2">Leg muscle</tissue>
    </source>
</reference>
<sequence length="166" mass="18559">MTKVKPASTPVVERKGEEKEGQNKTFPNRELLGRLMYLSNKTRPDIVYAVNRCSRSVENPTEEDVVSINSPMEELLGFCDADFAGDPQSRRSTTDYIIYYCGGPINWYTRKQPVVAVSTAEAECLAAAECTKELMYLKAILEEILGKEVTASLHLDNQSSLSLMKN</sequence>
<proteinExistence type="predicted"/>
<dbReference type="PANTHER" id="PTHR11439:SF483">
    <property type="entry name" value="PEPTIDE SYNTHASE GLIP-LIKE, PUTATIVE (AFU_ORTHOLOGUE AFUA_3G12920)-RELATED"/>
    <property type="match status" value="1"/>
</dbReference>
<dbReference type="Proteomes" id="UP001159363">
    <property type="component" value="Chromosome 11"/>
</dbReference>
<dbReference type="CDD" id="cd09272">
    <property type="entry name" value="RNase_HI_RT_Ty1"/>
    <property type="match status" value="1"/>
</dbReference>
<feature type="region of interest" description="Disordered" evidence="1">
    <location>
        <begin position="1"/>
        <end position="25"/>
    </location>
</feature>